<feature type="transmembrane region" description="Helical" evidence="8">
    <location>
        <begin position="280"/>
        <end position="305"/>
    </location>
</feature>
<dbReference type="FunFam" id="1.20.1720.10:FF:000004">
    <property type="entry name" value="EmrB/QacA family drug resistance transporter"/>
    <property type="match status" value="1"/>
</dbReference>
<dbReference type="Gene3D" id="1.20.1720.10">
    <property type="entry name" value="Multidrug resistance protein D"/>
    <property type="match status" value="1"/>
</dbReference>
<name>A0A6J4LMY2_9ACTN</name>
<feature type="transmembrane region" description="Helical" evidence="8">
    <location>
        <begin position="415"/>
        <end position="437"/>
    </location>
</feature>
<feature type="transmembrane region" description="Helical" evidence="8">
    <location>
        <begin position="148"/>
        <end position="169"/>
    </location>
</feature>
<dbReference type="PRINTS" id="PR01036">
    <property type="entry name" value="TCRTETB"/>
</dbReference>
<proteinExistence type="inferred from homology"/>
<dbReference type="PROSITE" id="PS50850">
    <property type="entry name" value="MFS"/>
    <property type="match status" value="1"/>
</dbReference>
<comment type="similarity">
    <text evidence="2">Belongs to the major facilitator superfamily. TCR/Tet family.</text>
</comment>
<dbReference type="CDD" id="cd17502">
    <property type="entry name" value="MFS_Azr1_MDR_like"/>
    <property type="match status" value="1"/>
</dbReference>
<organism evidence="10">
    <name type="scientific">uncultured Frankineae bacterium</name>
    <dbReference type="NCBI Taxonomy" id="437475"/>
    <lineage>
        <taxon>Bacteria</taxon>
        <taxon>Bacillati</taxon>
        <taxon>Actinomycetota</taxon>
        <taxon>Actinomycetes</taxon>
        <taxon>Frankiales</taxon>
        <taxon>environmental samples</taxon>
    </lineage>
</organism>
<evidence type="ECO:0000256" key="3">
    <source>
        <dbReference type="ARBA" id="ARBA00022448"/>
    </source>
</evidence>
<feature type="transmembrane region" description="Helical" evidence="8">
    <location>
        <begin position="317"/>
        <end position="336"/>
    </location>
</feature>
<feature type="domain" description="Major facilitator superfamily (MFS) profile" evidence="9">
    <location>
        <begin position="22"/>
        <end position="513"/>
    </location>
</feature>
<feature type="transmembrane region" description="Helical" evidence="8">
    <location>
        <begin position="372"/>
        <end position="394"/>
    </location>
</feature>
<feature type="transmembrane region" description="Helical" evidence="8">
    <location>
        <begin position="87"/>
        <end position="109"/>
    </location>
</feature>
<evidence type="ECO:0000256" key="6">
    <source>
        <dbReference type="ARBA" id="ARBA00022989"/>
    </source>
</evidence>
<keyword evidence="6 8" id="KW-1133">Transmembrane helix</keyword>
<evidence type="ECO:0000256" key="7">
    <source>
        <dbReference type="ARBA" id="ARBA00023136"/>
    </source>
</evidence>
<feature type="transmembrane region" description="Helical" evidence="8">
    <location>
        <begin position="491"/>
        <end position="509"/>
    </location>
</feature>
<dbReference type="InterPro" id="IPR036259">
    <property type="entry name" value="MFS_trans_sf"/>
</dbReference>
<dbReference type="Pfam" id="PF07690">
    <property type="entry name" value="MFS_1"/>
    <property type="match status" value="1"/>
</dbReference>
<dbReference type="GO" id="GO:0005886">
    <property type="term" value="C:plasma membrane"/>
    <property type="evidence" value="ECO:0007669"/>
    <property type="project" value="UniProtKB-SubCell"/>
</dbReference>
<dbReference type="AlphaFoldDB" id="A0A6J4LMY2"/>
<dbReference type="InterPro" id="IPR020846">
    <property type="entry name" value="MFS_dom"/>
</dbReference>
<keyword evidence="4" id="KW-1003">Cell membrane</keyword>
<evidence type="ECO:0000256" key="8">
    <source>
        <dbReference type="SAM" id="Phobius"/>
    </source>
</evidence>
<reference evidence="10" key="1">
    <citation type="submission" date="2020-02" db="EMBL/GenBank/DDBJ databases">
        <authorList>
            <person name="Meier V. D."/>
        </authorList>
    </citation>
    <scope>NUCLEOTIDE SEQUENCE</scope>
    <source>
        <strain evidence="10">AVDCRST_MAG16</strain>
    </source>
</reference>
<dbReference type="Gene3D" id="1.20.1250.20">
    <property type="entry name" value="MFS general substrate transporter like domains"/>
    <property type="match status" value="1"/>
</dbReference>
<evidence type="ECO:0000313" key="10">
    <source>
        <dbReference type="EMBL" id="CAA9337150.1"/>
    </source>
</evidence>
<dbReference type="NCBIfam" id="TIGR00711">
    <property type="entry name" value="efflux_EmrB"/>
    <property type="match status" value="1"/>
</dbReference>
<evidence type="ECO:0000256" key="4">
    <source>
        <dbReference type="ARBA" id="ARBA00022475"/>
    </source>
</evidence>
<keyword evidence="3" id="KW-0813">Transport</keyword>
<feature type="transmembrane region" description="Helical" evidence="8">
    <location>
        <begin position="181"/>
        <end position="202"/>
    </location>
</feature>
<dbReference type="PANTHER" id="PTHR23501:SF197">
    <property type="entry name" value="COMD"/>
    <property type="match status" value="1"/>
</dbReference>
<evidence type="ECO:0000256" key="1">
    <source>
        <dbReference type="ARBA" id="ARBA00004651"/>
    </source>
</evidence>
<dbReference type="InterPro" id="IPR011701">
    <property type="entry name" value="MFS"/>
</dbReference>
<sequence>MTAPTAPAPSAPALTHRQILVVLSGLLLGMFLAALDQTIVSTAMRTIADELNGQTAQAWVTTAYLITSTISTPLYGKLSDQYGRKPFYLFAIVVFVVGSVLCGTAGSIYELAAYRAVQGLGAGGLMSLAFAIVGDLVPPRERGRYQGWFMAVFGTSSVLGPVLGGAFAGQDTLLGIDGWRWIFYLNVPIGLVALVVVSRVLTLPRKTSDARIDHLGAALLTTTIVPVLLVAEKGREWGWGSGLTLGLLALSVVSLVLFVLRERAVGEAAILPLRVFRSSVFSLTSATSLLVGAGMFGGLVVLPLYLQIVRGSSPTEAGLQLIPLMVGIFVTSTFAGKVMSRTGRYKPLPVVGTALMFVALLLMSTLGVDTPIWQAMLYMVLMGAGLGLSMQTLVISVQNALPPQDMGVATSSVTFFRSLGGTLGAAGSLAVLFGSLAGNITARAREAGLPQEVVDRFSRASALDDSSIIATLPDAVQAAVLQGFADSTSTVFLTVAFLLVPAFVLTLLVEELPLRAQGGLAAAQADADTEERLAASRADSAVL</sequence>
<dbReference type="PANTHER" id="PTHR23501">
    <property type="entry name" value="MAJOR FACILITATOR SUPERFAMILY"/>
    <property type="match status" value="1"/>
</dbReference>
<feature type="transmembrane region" description="Helical" evidence="8">
    <location>
        <begin position="214"/>
        <end position="231"/>
    </location>
</feature>
<protein>
    <submittedName>
        <fullName evidence="10">Uncharacterized MFS-type transporter</fullName>
    </submittedName>
</protein>
<dbReference type="EMBL" id="CADCUE010000142">
    <property type="protein sequence ID" value="CAA9337150.1"/>
    <property type="molecule type" value="Genomic_DNA"/>
</dbReference>
<evidence type="ECO:0000259" key="9">
    <source>
        <dbReference type="PROSITE" id="PS50850"/>
    </source>
</evidence>
<evidence type="ECO:0000256" key="5">
    <source>
        <dbReference type="ARBA" id="ARBA00022692"/>
    </source>
</evidence>
<dbReference type="GO" id="GO:0022857">
    <property type="term" value="F:transmembrane transporter activity"/>
    <property type="evidence" value="ECO:0007669"/>
    <property type="project" value="InterPro"/>
</dbReference>
<keyword evidence="7 8" id="KW-0472">Membrane</keyword>
<feature type="transmembrane region" description="Helical" evidence="8">
    <location>
        <begin position="348"/>
        <end position="366"/>
    </location>
</feature>
<feature type="transmembrane region" description="Helical" evidence="8">
    <location>
        <begin position="20"/>
        <end position="44"/>
    </location>
</feature>
<dbReference type="InterPro" id="IPR004638">
    <property type="entry name" value="EmrB-like"/>
</dbReference>
<dbReference type="SUPFAM" id="SSF103473">
    <property type="entry name" value="MFS general substrate transporter"/>
    <property type="match status" value="1"/>
</dbReference>
<feature type="transmembrane region" description="Helical" evidence="8">
    <location>
        <begin position="237"/>
        <end position="260"/>
    </location>
</feature>
<feature type="transmembrane region" description="Helical" evidence="8">
    <location>
        <begin position="115"/>
        <end position="136"/>
    </location>
</feature>
<keyword evidence="5 8" id="KW-0812">Transmembrane</keyword>
<comment type="subcellular location">
    <subcellularLocation>
        <location evidence="1">Cell membrane</location>
        <topology evidence="1">Multi-pass membrane protein</topology>
    </subcellularLocation>
</comment>
<accession>A0A6J4LMY2</accession>
<evidence type="ECO:0000256" key="2">
    <source>
        <dbReference type="ARBA" id="ARBA00007520"/>
    </source>
</evidence>
<gene>
    <name evidence="10" type="ORF">AVDCRST_MAG16-1578</name>
</gene>